<evidence type="ECO:0000256" key="6">
    <source>
        <dbReference type="SAM" id="Phobius"/>
    </source>
</evidence>
<reference evidence="7 8" key="1">
    <citation type="submission" date="2018-08" db="EMBL/GenBank/DDBJ databases">
        <title>A genome reference for cultivated species of the human gut microbiota.</title>
        <authorList>
            <person name="Zou Y."/>
            <person name="Xue W."/>
            <person name="Luo G."/>
        </authorList>
    </citation>
    <scope>NUCLEOTIDE SEQUENCE [LARGE SCALE GENOMIC DNA]</scope>
    <source>
        <strain evidence="7 8">OM07-9</strain>
    </source>
</reference>
<accession>A0A3E4XNF4</accession>
<feature type="transmembrane region" description="Helical" evidence="6">
    <location>
        <begin position="21"/>
        <end position="39"/>
    </location>
</feature>
<evidence type="ECO:0000256" key="5">
    <source>
        <dbReference type="ARBA" id="ARBA00023136"/>
    </source>
</evidence>
<proteinExistence type="predicted"/>
<name>A0A3E4XNF4_BACUN</name>
<dbReference type="RefSeq" id="WP_117749150.1">
    <property type="nucleotide sequence ID" value="NZ_QSTL01000004.1"/>
</dbReference>
<dbReference type="InterPro" id="IPR050833">
    <property type="entry name" value="Poly_Biosynth_Transport"/>
</dbReference>
<keyword evidence="3 6" id="KW-0812">Transmembrane</keyword>
<dbReference type="Pfam" id="PF13440">
    <property type="entry name" value="Polysacc_synt_3"/>
    <property type="match status" value="1"/>
</dbReference>
<dbReference type="EMBL" id="QSTL01000004">
    <property type="protein sequence ID" value="RGM56638.1"/>
    <property type="molecule type" value="Genomic_DNA"/>
</dbReference>
<evidence type="ECO:0000313" key="8">
    <source>
        <dbReference type="Proteomes" id="UP000261295"/>
    </source>
</evidence>
<dbReference type="PANTHER" id="PTHR30250">
    <property type="entry name" value="PST FAMILY PREDICTED COLANIC ACID TRANSPORTER"/>
    <property type="match status" value="1"/>
</dbReference>
<feature type="transmembrane region" description="Helical" evidence="6">
    <location>
        <begin position="366"/>
        <end position="384"/>
    </location>
</feature>
<comment type="caution">
    <text evidence="7">The sequence shown here is derived from an EMBL/GenBank/DDBJ whole genome shotgun (WGS) entry which is preliminary data.</text>
</comment>
<dbReference type="Proteomes" id="UP000261295">
    <property type="component" value="Unassembled WGS sequence"/>
</dbReference>
<organism evidence="7 8">
    <name type="scientific">Bacteroides uniformis</name>
    <dbReference type="NCBI Taxonomy" id="820"/>
    <lineage>
        <taxon>Bacteria</taxon>
        <taxon>Pseudomonadati</taxon>
        <taxon>Bacteroidota</taxon>
        <taxon>Bacteroidia</taxon>
        <taxon>Bacteroidales</taxon>
        <taxon>Bacteroidaceae</taxon>
        <taxon>Bacteroides</taxon>
    </lineage>
</organism>
<evidence type="ECO:0000256" key="2">
    <source>
        <dbReference type="ARBA" id="ARBA00022475"/>
    </source>
</evidence>
<feature type="transmembrane region" description="Helical" evidence="6">
    <location>
        <begin position="396"/>
        <end position="418"/>
    </location>
</feature>
<gene>
    <name evidence="7" type="ORF">DXC07_06780</name>
</gene>
<evidence type="ECO:0000256" key="1">
    <source>
        <dbReference type="ARBA" id="ARBA00004651"/>
    </source>
</evidence>
<sequence length="422" mass="47838">MKSDSENTLFKNILKLISGEGIGRVIGFMAAPFITRLYTPSDFGILAIFASLCALCYPFCTLRYNIAIPLHPNEKVGINALAACLLILVVNTVIMCVTFIFFHSQILSLCSSENIDAFWYFIPLAFFFYGISEVLSYYSTRYRDFSIIAKVTVTQKIIGASTKIVLGLLHSNVIGLLIGNILAESGGLTLYIRSYWERLRNSARDVTWGRICFVLKRYMHFPLYRVPSQILLTAAGSIPILFFAWHFDTNITGQISLAMTMLSVPVAIVCKSVGKAFYGEIASLGKKNGKEISTLTVRIMIRLFVVSIIPFTLIICFGPWIFRTFFGAEWIQSGTFARYLCFYLIFRFVYSPISDGIFNVFEQQKLVFWLEVSRIVIVASSLFISYFYDFSVTNTIVIYSLALTVQYIFSIILVFHILRKTL</sequence>
<keyword evidence="2" id="KW-1003">Cell membrane</keyword>
<feature type="transmembrane region" description="Helical" evidence="6">
    <location>
        <begin position="117"/>
        <end position="138"/>
    </location>
</feature>
<evidence type="ECO:0000256" key="4">
    <source>
        <dbReference type="ARBA" id="ARBA00022989"/>
    </source>
</evidence>
<feature type="transmembrane region" description="Helical" evidence="6">
    <location>
        <begin position="226"/>
        <end position="245"/>
    </location>
</feature>
<evidence type="ECO:0000313" key="7">
    <source>
        <dbReference type="EMBL" id="RGM56638.1"/>
    </source>
</evidence>
<dbReference type="GO" id="GO:0005886">
    <property type="term" value="C:plasma membrane"/>
    <property type="evidence" value="ECO:0007669"/>
    <property type="project" value="UniProtKB-SubCell"/>
</dbReference>
<keyword evidence="4 6" id="KW-1133">Transmembrane helix</keyword>
<evidence type="ECO:0000256" key="3">
    <source>
        <dbReference type="ARBA" id="ARBA00022692"/>
    </source>
</evidence>
<feature type="transmembrane region" description="Helical" evidence="6">
    <location>
        <begin position="78"/>
        <end position="102"/>
    </location>
</feature>
<dbReference type="PANTHER" id="PTHR30250:SF28">
    <property type="entry name" value="POLYSACCHARIDE BIOSYNTHESIS PROTEIN"/>
    <property type="match status" value="1"/>
</dbReference>
<comment type="subcellular location">
    <subcellularLocation>
        <location evidence="1">Cell membrane</location>
        <topology evidence="1">Multi-pass membrane protein</topology>
    </subcellularLocation>
</comment>
<evidence type="ECO:0008006" key="9">
    <source>
        <dbReference type="Google" id="ProtNLM"/>
    </source>
</evidence>
<feature type="transmembrane region" description="Helical" evidence="6">
    <location>
        <begin position="45"/>
        <end position="66"/>
    </location>
</feature>
<protein>
    <recommendedName>
        <fullName evidence="9">Oligosaccharide flippase family protein</fullName>
    </recommendedName>
</protein>
<feature type="transmembrane region" description="Helical" evidence="6">
    <location>
        <begin position="257"/>
        <end position="278"/>
    </location>
</feature>
<feature type="transmembrane region" description="Helical" evidence="6">
    <location>
        <begin position="299"/>
        <end position="322"/>
    </location>
</feature>
<keyword evidence="5 6" id="KW-0472">Membrane</keyword>
<dbReference type="AlphaFoldDB" id="A0A3E4XNF4"/>